<protein>
    <recommendedName>
        <fullName evidence="2">HNH nuclease domain-containing protein</fullName>
    </recommendedName>
</protein>
<name>A0A6G1LUG2_ORBOL</name>
<evidence type="ECO:0000313" key="6">
    <source>
        <dbReference type="Proteomes" id="UP000483672"/>
    </source>
</evidence>
<sequence>MASSRAPPDENSPGTPRQIPNNKILPHVAKLFQDLKESDPTIKISNISGLYQEYEQGPELLIGEDFSDKIRAIVDTLIKKYNEEIRAGPDAMSYELDTKYNRSLLLEAILMEATKKGERIFVFSIFLAAAVPTVFREEGLRDLGDVVTAVEEYMRRVGESLEVVWESLNGLADSLVMQMIVPVYRTAGTYTPNNLSAFQDGDGGHLPGMTNVEVSEYAEFVLAVLTRDNYTCAFTGIFDTEAETGTTSSAYRAVHIIPWGLGWDYSRYRETRNRLTWNLLDIFDANHTSRISDYLYPKLDEISNGLTLSREVHRRFTGLQMWLDFDEENETEYIFTPAGETRGIFGPGSMPFDKRVVIKKGQGFPDRRLIDLHARLSRVAWVSGAINVAKEFTGNAATTYVDHGPDHKSVHPKALELKLLSINEPENKGL</sequence>
<evidence type="ECO:0000313" key="3">
    <source>
        <dbReference type="EMBL" id="KAF3215254.1"/>
    </source>
</evidence>
<comment type="caution">
    <text evidence="3">The sequence shown here is derived from an EMBL/GenBank/DDBJ whole genome shotgun (WGS) entry which is preliminary data.</text>
</comment>
<evidence type="ECO:0000259" key="2">
    <source>
        <dbReference type="Pfam" id="PF13391"/>
    </source>
</evidence>
<evidence type="ECO:0000313" key="4">
    <source>
        <dbReference type="EMBL" id="KAF3217901.1"/>
    </source>
</evidence>
<organism evidence="3 5">
    <name type="scientific">Orbilia oligospora</name>
    <name type="common">Nematode-trapping fungus</name>
    <name type="synonym">Arthrobotrys oligospora</name>
    <dbReference type="NCBI Taxonomy" id="2813651"/>
    <lineage>
        <taxon>Eukaryota</taxon>
        <taxon>Fungi</taxon>
        <taxon>Dikarya</taxon>
        <taxon>Ascomycota</taxon>
        <taxon>Pezizomycotina</taxon>
        <taxon>Orbiliomycetes</taxon>
        <taxon>Orbiliales</taxon>
        <taxon>Orbiliaceae</taxon>
        <taxon>Orbilia</taxon>
    </lineage>
</organism>
<dbReference type="EMBL" id="WIWS01000055">
    <property type="protein sequence ID" value="KAF3215254.1"/>
    <property type="molecule type" value="Genomic_DNA"/>
</dbReference>
<feature type="compositionally biased region" description="Polar residues" evidence="1">
    <location>
        <begin position="12"/>
        <end position="21"/>
    </location>
</feature>
<dbReference type="Proteomes" id="UP000483672">
    <property type="component" value="Unassembled WGS sequence"/>
</dbReference>
<dbReference type="Pfam" id="PF13391">
    <property type="entry name" value="HNH_2"/>
    <property type="match status" value="1"/>
</dbReference>
<feature type="region of interest" description="Disordered" evidence="1">
    <location>
        <begin position="1"/>
        <end position="21"/>
    </location>
</feature>
<evidence type="ECO:0000256" key="1">
    <source>
        <dbReference type="SAM" id="MobiDB-lite"/>
    </source>
</evidence>
<dbReference type="EMBL" id="WIPF01000056">
    <property type="protein sequence ID" value="KAF3217901.1"/>
    <property type="molecule type" value="Genomic_DNA"/>
</dbReference>
<evidence type="ECO:0000313" key="5">
    <source>
        <dbReference type="Proteomes" id="UP000472727"/>
    </source>
</evidence>
<gene>
    <name evidence="3" type="ORF">TWF106_008761</name>
    <name evidence="4" type="ORF">TWF191_008316</name>
</gene>
<dbReference type="AlphaFoldDB" id="A0A6G1LUG2"/>
<dbReference type="InterPro" id="IPR003615">
    <property type="entry name" value="HNH_nuc"/>
</dbReference>
<dbReference type="Proteomes" id="UP000472727">
    <property type="component" value="Unassembled WGS sequence"/>
</dbReference>
<reference evidence="5 6" key="1">
    <citation type="submission" date="2019-06" db="EMBL/GenBank/DDBJ databases">
        <authorList>
            <person name="Palmer J.M."/>
        </authorList>
    </citation>
    <scope>NUCLEOTIDE SEQUENCE [LARGE SCALE GENOMIC DNA]</scope>
    <source>
        <strain evidence="3 5">TWF106</strain>
        <strain evidence="4 6">TWF191</strain>
    </source>
</reference>
<proteinExistence type="predicted"/>
<accession>A0A6G1LUG2</accession>
<feature type="domain" description="HNH nuclease" evidence="2">
    <location>
        <begin position="232"/>
        <end position="316"/>
    </location>
</feature>